<evidence type="ECO:0000313" key="2">
    <source>
        <dbReference type="EMBL" id="MFC7668217.1"/>
    </source>
</evidence>
<proteinExistence type="predicted"/>
<dbReference type="InterPro" id="IPR017853">
    <property type="entry name" value="GH"/>
</dbReference>
<gene>
    <name evidence="2" type="ORF">ACFQT0_13150</name>
</gene>
<evidence type="ECO:0000256" key="1">
    <source>
        <dbReference type="SAM" id="MobiDB-lite"/>
    </source>
</evidence>
<evidence type="ECO:0000313" key="3">
    <source>
        <dbReference type="Proteomes" id="UP001596513"/>
    </source>
</evidence>
<name>A0ABW2U5M2_9BACT</name>
<dbReference type="RefSeq" id="WP_380203355.1">
    <property type="nucleotide sequence ID" value="NZ_JBHTEK010000001.1"/>
</dbReference>
<dbReference type="Proteomes" id="UP001596513">
    <property type="component" value="Unassembled WGS sequence"/>
</dbReference>
<dbReference type="SUPFAM" id="SSF51445">
    <property type="entry name" value="(Trans)glycosidases"/>
    <property type="match status" value="1"/>
</dbReference>
<sequence>MSLLPATEFPGSRSWGYNPANPFALESDYGGPVAFKEMVKKAHEPGHRGGARRGVQPLRARRP</sequence>
<keyword evidence="3" id="KW-1185">Reference proteome</keyword>
<dbReference type="EMBL" id="JBHTEK010000001">
    <property type="protein sequence ID" value="MFC7668217.1"/>
    <property type="molecule type" value="Genomic_DNA"/>
</dbReference>
<dbReference type="Gene3D" id="3.20.20.80">
    <property type="entry name" value="Glycosidases"/>
    <property type="match status" value="1"/>
</dbReference>
<comment type="caution">
    <text evidence="2">The sequence shown here is derived from an EMBL/GenBank/DDBJ whole genome shotgun (WGS) entry which is preliminary data.</text>
</comment>
<reference evidence="3" key="1">
    <citation type="journal article" date="2019" name="Int. J. Syst. Evol. Microbiol.">
        <title>The Global Catalogue of Microorganisms (GCM) 10K type strain sequencing project: providing services to taxonomists for standard genome sequencing and annotation.</title>
        <authorList>
            <consortium name="The Broad Institute Genomics Platform"/>
            <consortium name="The Broad Institute Genome Sequencing Center for Infectious Disease"/>
            <person name="Wu L."/>
            <person name="Ma J."/>
        </authorList>
    </citation>
    <scope>NUCLEOTIDE SEQUENCE [LARGE SCALE GENOMIC DNA]</scope>
    <source>
        <strain evidence="3">JCM 19635</strain>
    </source>
</reference>
<protein>
    <submittedName>
        <fullName evidence="2">Uncharacterized protein</fullName>
    </submittedName>
</protein>
<accession>A0ABW2U5M2</accession>
<organism evidence="2 3">
    <name type="scientific">Hymenobacter humi</name>
    <dbReference type="NCBI Taxonomy" id="1411620"/>
    <lineage>
        <taxon>Bacteria</taxon>
        <taxon>Pseudomonadati</taxon>
        <taxon>Bacteroidota</taxon>
        <taxon>Cytophagia</taxon>
        <taxon>Cytophagales</taxon>
        <taxon>Hymenobacteraceae</taxon>
        <taxon>Hymenobacter</taxon>
    </lineage>
</organism>
<feature type="region of interest" description="Disordered" evidence="1">
    <location>
        <begin position="42"/>
        <end position="63"/>
    </location>
</feature>